<dbReference type="Proteomes" id="UP000321723">
    <property type="component" value="Unassembled WGS sequence"/>
</dbReference>
<evidence type="ECO:0000313" key="5">
    <source>
        <dbReference type="Proteomes" id="UP000564629"/>
    </source>
</evidence>
<feature type="chain" id="PRO_5038242085" evidence="1">
    <location>
        <begin position="25"/>
        <end position="432"/>
    </location>
</feature>
<proteinExistence type="predicted"/>
<dbReference type="EMBL" id="JACHDN010000001">
    <property type="protein sequence ID" value="MBB5473970.1"/>
    <property type="molecule type" value="Genomic_DNA"/>
</dbReference>
<dbReference type="EMBL" id="BJVQ01000089">
    <property type="protein sequence ID" value="GEL48594.1"/>
    <property type="molecule type" value="Genomic_DNA"/>
</dbReference>
<name>A0A511FJ40_9CELL</name>
<dbReference type="RefSeq" id="WP_246803196.1">
    <property type="nucleotide sequence ID" value="NZ_BJVQ01000089.1"/>
</dbReference>
<comment type="caution">
    <text evidence="2">The sequence shown here is derived from an EMBL/GenBank/DDBJ whole genome shotgun (WGS) entry which is preliminary data.</text>
</comment>
<evidence type="ECO:0000313" key="4">
    <source>
        <dbReference type="Proteomes" id="UP000321723"/>
    </source>
</evidence>
<reference evidence="2 4" key="1">
    <citation type="submission" date="2019-07" db="EMBL/GenBank/DDBJ databases">
        <title>Whole genome shotgun sequence of Cellulomonas hominis NBRC 16055.</title>
        <authorList>
            <person name="Hosoyama A."/>
            <person name="Uohara A."/>
            <person name="Ohji S."/>
            <person name="Ichikawa N."/>
        </authorList>
    </citation>
    <scope>NUCLEOTIDE SEQUENCE [LARGE SCALE GENOMIC DNA]</scope>
    <source>
        <strain evidence="2 4">NBRC 16055</strain>
    </source>
</reference>
<evidence type="ECO:0000313" key="3">
    <source>
        <dbReference type="EMBL" id="MBB5473970.1"/>
    </source>
</evidence>
<keyword evidence="4" id="KW-1185">Reference proteome</keyword>
<dbReference type="InterPro" id="IPR006059">
    <property type="entry name" value="SBP"/>
</dbReference>
<dbReference type="SUPFAM" id="SSF53850">
    <property type="entry name" value="Periplasmic binding protein-like II"/>
    <property type="match status" value="1"/>
</dbReference>
<evidence type="ECO:0000256" key="1">
    <source>
        <dbReference type="SAM" id="SignalP"/>
    </source>
</evidence>
<accession>A0A511FJ40</accession>
<dbReference type="PANTHER" id="PTHR43649">
    <property type="entry name" value="ARABINOSE-BINDING PROTEIN-RELATED"/>
    <property type="match status" value="1"/>
</dbReference>
<keyword evidence="1" id="KW-0732">Signal</keyword>
<gene>
    <name evidence="2" type="primary">cebE</name>
    <name evidence="2" type="ORF">CHO01_37100</name>
    <name evidence="3" type="ORF">HNR08_002706</name>
</gene>
<reference evidence="3 5" key="2">
    <citation type="submission" date="2020-08" db="EMBL/GenBank/DDBJ databases">
        <title>Sequencing the genomes of 1000 actinobacteria strains.</title>
        <authorList>
            <person name="Klenk H.-P."/>
        </authorList>
    </citation>
    <scope>NUCLEOTIDE SEQUENCE [LARGE SCALE GENOMIC DNA]</scope>
    <source>
        <strain evidence="3 5">DSM 9581</strain>
    </source>
</reference>
<dbReference type="PROSITE" id="PS51257">
    <property type="entry name" value="PROKAR_LIPOPROTEIN"/>
    <property type="match status" value="1"/>
</dbReference>
<dbReference type="Proteomes" id="UP000564629">
    <property type="component" value="Unassembled WGS sequence"/>
</dbReference>
<feature type="signal peptide" evidence="1">
    <location>
        <begin position="1"/>
        <end position="24"/>
    </location>
</feature>
<organism evidence="2 4">
    <name type="scientific">Cellulomonas hominis</name>
    <dbReference type="NCBI Taxonomy" id="156981"/>
    <lineage>
        <taxon>Bacteria</taxon>
        <taxon>Bacillati</taxon>
        <taxon>Actinomycetota</taxon>
        <taxon>Actinomycetes</taxon>
        <taxon>Micrococcales</taxon>
        <taxon>Cellulomonadaceae</taxon>
        <taxon>Cellulomonas</taxon>
    </lineage>
</organism>
<dbReference type="Pfam" id="PF13416">
    <property type="entry name" value="SBP_bac_8"/>
    <property type="match status" value="1"/>
</dbReference>
<dbReference type="PANTHER" id="PTHR43649:SF32">
    <property type="entry name" value="SUGAR BINDING SECRETED PROTEIN"/>
    <property type="match status" value="1"/>
</dbReference>
<dbReference type="Gene3D" id="3.40.190.10">
    <property type="entry name" value="Periplasmic binding protein-like II"/>
    <property type="match status" value="1"/>
</dbReference>
<dbReference type="InterPro" id="IPR050490">
    <property type="entry name" value="Bact_solute-bd_prot1"/>
</dbReference>
<evidence type="ECO:0000313" key="2">
    <source>
        <dbReference type="EMBL" id="GEL48594.1"/>
    </source>
</evidence>
<dbReference type="AlphaFoldDB" id="A0A511FJ40"/>
<sequence>MRISTRKTWMAVAGATGVALLATACGGGSSDDDAAGGDEGGQITLTISTFNQFGYEDLLDEYMELNPDIKIEHNKFAKSDDAKEQFQTALGAGSGLADVVGVEVDWLPQMIQYSDQFTDLTSDSVEGRWNKWTTDQATTPDGALLGYPTDIGPEAIAYRADLFAAAGLPTDREEVAELFGGADATWDDFFAVGDQFMAAGTGPKFFDSADALAQGMINQVEVPFEDPDSGEIIALDNPEIRDIYDTILSHEDQSAGLKQWEEDWTNAFQTNGFAVALAPAWFLGNIEGNASGVEGWDIANVFPGGGGNWGGSFLAVPAMSEHPEEAQALADWLTAPEQQLKAFAVNGNFPSQIEAQQSDELQGMTREFFNDAPTGQIYTDRSAAISVAPYKGENYFTIRTGLSDAFNRVDVDKSQTPEESWKGFEEAVAAIG</sequence>
<protein>
    <submittedName>
        <fullName evidence="3">Cellobiose transport system substrate-binding protein</fullName>
    </submittedName>
    <submittedName>
        <fullName evidence="2">Sugar ABC transporter substrate-binding protein</fullName>
    </submittedName>
</protein>